<keyword evidence="9" id="KW-1185">Reference proteome</keyword>
<dbReference type="InterPro" id="IPR052259">
    <property type="entry name" value="Nucleoredoxin-like"/>
</dbReference>
<evidence type="ECO:0000256" key="3">
    <source>
        <dbReference type="ARBA" id="ARBA00023002"/>
    </source>
</evidence>
<dbReference type="Proteomes" id="UP000504603">
    <property type="component" value="Unplaced"/>
</dbReference>
<name>A0A6J1BQY0_MOMCH</name>
<organism evidence="9 10">
    <name type="scientific">Momordica charantia</name>
    <name type="common">Bitter gourd</name>
    <name type="synonym">Balsam pear</name>
    <dbReference type="NCBI Taxonomy" id="3673"/>
    <lineage>
        <taxon>Eukaryota</taxon>
        <taxon>Viridiplantae</taxon>
        <taxon>Streptophyta</taxon>
        <taxon>Embryophyta</taxon>
        <taxon>Tracheophyta</taxon>
        <taxon>Spermatophyta</taxon>
        <taxon>Magnoliopsida</taxon>
        <taxon>eudicotyledons</taxon>
        <taxon>Gunneridae</taxon>
        <taxon>Pentapetalae</taxon>
        <taxon>rosids</taxon>
        <taxon>fabids</taxon>
        <taxon>Cucurbitales</taxon>
        <taxon>Cucurbitaceae</taxon>
        <taxon>Momordiceae</taxon>
        <taxon>Momordica</taxon>
    </lineage>
</organism>
<evidence type="ECO:0000256" key="1">
    <source>
        <dbReference type="ARBA" id="ARBA00012612"/>
    </source>
</evidence>
<dbReference type="RefSeq" id="XP_022131966.1">
    <property type="nucleotide sequence ID" value="XM_022276274.1"/>
</dbReference>
<evidence type="ECO:0000256" key="5">
    <source>
        <dbReference type="ARBA" id="ARBA00025782"/>
    </source>
</evidence>
<dbReference type="OrthoDB" id="409136at2759"/>
<dbReference type="EC" id="1.8.1.8" evidence="1"/>
<dbReference type="Gene3D" id="3.40.30.10">
    <property type="entry name" value="Glutaredoxin"/>
    <property type="match status" value="3"/>
</dbReference>
<gene>
    <name evidence="10" type="primary">LOC111004951</name>
</gene>
<protein>
    <recommendedName>
        <fullName evidence="1">protein-disulfide reductase</fullName>
        <ecNumber evidence="1">1.8.1.8</ecNumber>
    </recommendedName>
</protein>
<dbReference type="PROSITE" id="PS00194">
    <property type="entry name" value="THIOREDOXIN_1"/>
    <property type="match status" value="1"/>
</dbReference>
<comment type="similarity">
    <text evidence="5">Belongs to the nucleoredoxin family.</text>
</comment>
<dbReference type="GO" id="GO:0004791">
    <property type="term" value="F:thioredoxin-disulfide reductase (NADPH) activity"/>
    <property type="evidence" value="ECO:0007669"/>
    <property type="project" value="InterPro"/>
</dbReference>
<evidence type="ECO:0000313" key="9">
    <source>
        <dbReference type="Proteomes" id="UP000504603"/>
    </source>
</evidence>
<accession>A0A6J1BQY0</accession>
<keyword evidence="3" id="KW-0560">Oxidoreductase</keyword>
<dbReference type="GeneID" id="111004951"/>
<feature type="domain" description="Thioredoxin" evidence="8">
    <location>
        <begin position="1"/>
        <end position="161"/>
    </location>
</feature>
<dbReference type="InterPro" id="IPR013766">
    <property type="entry name" value="Thioredoxin_domain"/>
</dbReference>
<comment type="catalytic activity">
    <reaction evidence="7">
        <text>[protein]-dithiol + NADP(+) = [protein]-disulfide + NADPH + H(+)</text>
        <dbReference type="Rhea" id="RHEA:18753"/>
        <dbReference type="Rhea" id="RHEA-COMP:10593"/>
        <dbReference type="Rhea" id="RHEA-COMP:10594"/>
        <dbReference type="ChEBI" id="CHEBI:15378"/>
        <dbReference type="ChEBI" id="CHEBI:29950"/>
        <dbReference type="ChEBI" id="CHEBI:50058"/>
        <dbReference type="ChEBI" id="CHEBI:57783"/>
        <dbReference type="ChEBI" id="CHEBI:58349"/>
        <dbReference type="EC" id="1.8.1.8"/>
    </reaction>
</comment>
<dbReference type="PROSITE" id="PS51352">
    <property type="entry name" value="THIOREDOXIN_2"/>
    <property type="match status" value="2"/>
</dbReference>
<dbReference type="InterPro" id="IPR045870">
    <property type="entry name" value="TryX_NRX_thioredoxin_dom"/>
</dbReference>
<evidence type="ECO:0000256" key="4">
    <source>
        <dbReference type="ARBA" id="ARBA00023027"/>
    </source>
</evidence>
<dbReference type="PANTHER" id="PTHR13871:SF96">
    <property type="entry name" value="THIOREDOXIN DOMAIN-CONTAINING PROTEIN"/>
    <property type="match status" value="1"/>
</dbReference>
<dbReference type="SUPFAM" id="SSF52833">
    <property type="entry name" value="Thioredoxin-like"/>
    <property type="match status" value="3"/>
</dbReference>
<reference evidence="10" key="1">
    <citation type="submission" date="2025-08" db="UniProtKB">
        <authorList>
            <consortium name="RefSeq"/>
        </authorList>
    </citation>
    <scope>IDENTIFICATION</scope>
    <source>
        <strain evidence="10">OHB3-1</strain>
    </source>
</reference>
<evidence type="ECO:0000256" key="6">
    <source>
        <dbReference type="ARBA" id="ARBA00047388"/>
    </source>
</evidence>
<dbReference type="InterPro" id="IPR012336">
    <property type="entry name" value="Thioredoxin-like_fold"/>
</dbReference>
<feature type="domain" description="Thioredoxin" evidence="8">
    <location>
        <begin position="274"/>
        <end position="484"/>
    </location>
</feature>
<evidence type="ECO:0000256" key="7">
    <source>
        <dbReference type="ARBA" id="ARBA00047804"/>
    </source>
</evidence>
<sequence length="499" mass="56961">MADGFDEVTHDLESLLSSDGREYVVRSNGDQVNISSLTGKIVGLYFSASWCPPCRRFTPIFAEIYEELAPKGEFEVVFVSSDRDEESFNAYFSKMPWLSIPFLDPETHKRLKTLFKVRGIPHLVVLDANGMVSTVDGVRLIREYGVEAFPFSGERIDFLKQKEDEAKRNQTISSILVSTSRNYVLSNDGNQIPVSELEGKVVGLYFSVHHHGPCLEFTETLVEIYRRLKEKGEKFEIVLISLDREEESFNEGFQSMPWLALPFNDKKCEKVARYFELKAIPSLVVIGADGRTLNPNIVEVVEEHGIDAYPFTPEKLVELAEIEKAKLESQTLESLLVLGDRNFVIDRSGMKIPVLEIVGKYVLLYFSAHWCPPCRAFMPKLVEAYHEIKQKEKEFEIIFISSDRDESSFEEFFCGMPWLALPFGDQRKKLLTRRFKIGSIPSVVAIDQSGQTVTTEGRKLITTYGANAYPFKEEHLKHLEKEQKEKEGWVCEGDVCRKA</sequence>
<proteinExistence type="inferred from homology"/>
<evidence type="ECO:0000313" key="10">
    <source>
        <dbReference type="RefSeq" id="XP_022131966.1"/>
    </source>
</evidence>
<dbReference type="InterPro" id="IPR017937">
    <property type="entry name" value="Thioredoxin_CS"/>
</dbReference>
<evidence type="ECO:0000256" key="2">
    <source>
        <dbReference type="ARBA" id="ARBA00022737"/>
    </source>
</evidence>
<evidence type="ECO:0000259" key="8">
    <source>
        <dbReference type="PROSITE" id="PS51352"/>
    </source>
</evidence>
<keyword evidence="2" id="KW-0677">Repeat</keyword>
<dbReference type="InterPro" id="IPR036249">
    <property type="entry name" value="Thioredoxin-like_sf"/>
</dbReference>
<dbReference type="CDD" id="cd03009">
    <property type="entry name" value="TryX_like_TryX_NRX"/>
    <property type="match status" value="2"/>
</dbReference>
<dbReference type="PANTHER" id="PTHR13871">
    <property type="entry name" value="THIOREDOXIN"/>
    <property type="match status" value="1"/>
</dbReference>
<comment type="catalytic activity">
    <reaction evidence="6">
        <text>[protein]-dithiol + NAD(+) = [protein]-disulfide + NADH + H(+)</text>
        <dbReference type="Rhea" id="RHEA:18749"/>
        <dbReference type="Rhea" id="RHEA-COMP:10593"/>
        <dbReference type="Rhea" id="RHEA-COMP:10594"/>
        <dbReference type="ChEBI" id="CHEBI:15378"/>
        <dbReference type="ChEBI" id="CHEBI:29950"/>
        <dbReference type="ChEBI" id="CHEBI:50058"/>
        <dbReference type="ChEBI" id="CHEBI:57540"/>
        <dbReference type="ChEBI" id="CHEBI:57945"/>
        <dbReference type="EC" id="1.8.1.8"/>
    </reaction>
</comment>
<dbReference type="AlphaFoldDB" id="A0A6J1BQY0"/>
<dbReference type="KEGG" id="mcha:111004951"/>
<dbReference type="Pfam" id="PF13905">
    <property type="entry name" value="Thioredoxin_8"/>
    <property type="match status" value="3"/>
</dbReference>
<keyword evidence="4" id="KW-0520">NAD</keyword>